<evidence type="ECO:0000313" key="2">
    <source>
        <dbReference type="Proteomes" id="UP000007129"/>
    </source>
</evidence>
<reference evidence="1 2" key="1">
    <citation type="journal article" date="2012" name="BMC Genomics">
        <title>Tools to kill: Genome of one of the most destructive plant pathogenic fungi Macrophomina phaseolina.</title>
        <authorList>
            <person name="Islam M.S."/>
            <person name="Haque M.S."/>
            <person name="Islam M.M."/>
            <person name="Emdad E.M."/>
            <person name="Halim A."/>
            <person name="Hossen Q.M.M."/>
            <person name="Hossain M.Z."/>
            <person name="Ahmed B."/>
            <person name="Rahim S."/>
            <person name="Rahman M.S."/>
            <person name="Alam M.M."/>
            <person name="Hou S."/>
            <person name="Wan X."/>
            <person name="Saito J.A."/>
            <person name="Alam M."/>
        </authorList>
    </citation>
    <scope>NUCLEOTIDE SEQUENCE [LARGE SCALE GENOMIC DNA]</scope>
    <source>
        <strain evidence="1 2">MS6</strain>
    </source>
</reference>
<sequence>MKRRTADTALEIKELEIHRDDAHSCENTIGKTSNGDDGAHACTGQISGGVHLKRVEKKDTKHRKEQEPNRVELLDKRKIFPFASLPGELRNAIYEICLLMRQGIYLSLASGSPGINFSISMRGWRGALPRPFTNLIYLDRSTHAEAVSILYANRFHFYGTLPLERFLAMISPAIKAHVVAHLAIVDVAAAHYFGADFNRAASPFLGVPGFCALVGMSNLSSVRVQVEIHRGATAAVVARRVLREFGPVVRALGRAKGDVMAFLEVLDLECSTFLDFGLERGEAADGRRVRAMRAQIYAEMRERLHWRSIPSA</sequence>
<accession>K2SCC9</accession>
<dbReference type="STRING" id="1126212.K2SCC9"/>
<proteinExistence type="predicted"/>
<dbReference type="PANTHER" id="PTHR42085">
    <property type="entry name" value="F-BOX DOMAIN-CONTAINING PROTEIN"/>
    <property type="match status" value="1"/>
</dbReference>
<dbReference type="PANTHER" id="PTHR42085:SF8">
    <property type="entry name" value="F-BOX DOMAIN-CONTAINING PROTEIN"/>
    <property type="match status" value="1"/>
</dbReference>
<gene>
    <name evidence="1" type="ORF">MPH_00075</name>
</gene>
<dbReference type="EMBL" id="AHHD01000006">
    <property type="protein sequence ID" value="EKG22607.1"/>
    <property type="molecule type" value="Genomic_DNA"/>
</dbReference>
<comment type="caution">
    <text evidence="1">The sequence shown here is derived from an EMBL/GenBank/DDBJ whole genome shotgun (WGS) entry which is preliminary data.</text>
</comment>
<dbReference type="InterPro" id="IPR038883">
    <property type="entry name" value="AN11006-like"/>
</dbReference>
<dbReference type="AlphaFoldDB" id="K2SCC9"/>
<organism evidence="1 2">
    <name type="scientific">Macrophomina phaseolina (strain MS6)</name>
    <name type="common">Charcoal rot fungus</name>
    <dbReference type="NCBI Taxonomy" id="1126212"/>
    <lineage>
        <taxon>Eukaryota</taxon>
        <taxon>Fungi</taxon>
        <taxon>Dikarya</taxon>
        <taxon>Ascomycota</taxon>
        <taxon>Pezizomycotina</taxon>
        <taxon>Dothideomycetes</taxon>
        <taxon>Dothideomycetes incertae sedis</taxon>
        <taxon>Botryosphaeriales</taxon>
        <taxon>Botryosphaeriaceae</taxon>
        <taxon>Macrophomina</taxon>
    </lineage>
</organism>
<protein>
    <submittedName>
        <fullName evidence="1">Uncharacterized protein</fullName>
    </submittedName>
</protein>
<dbReference type="Proteomes" id="UP000007129">
    <property type="component" value="Unassembled WGS sequence"/>
</dbReference>
<dbReference type="VEuPathDB" id="FungiDB:MPH_00075"/>
<name>K2SCC9_MACPH</name>
<evidence type="ECO:0000313" key="1">
    <source>
        <dbReference type="EMBL" id="EKG22607.1"/>
    </source>
</evidence>
<dbReference type="InParanoid" id="K2SCC9"/>
<dbReference type="OrthoDB" id="5397846at2759"/>
<dbReference type="HOGENOM" id="CLU_891582_0_0_1"/>